<dbReference type="RefSeq" id="WP_396771938.1">
    <property type="nucleotide sequence ID" value="NZ_JBITLA010000032.1"/>
</dbReference>
<reference evidence="1 2" key="1">
    <citation type="submission" date="2024-10" db="EMBL/GenBank/DDBJ databases">
        <title>The Natural Products Discovery Center: Release of the First 8490 Sequenced Strains for Exploring Actinobacteria Biosynthetic Diversity.</title>
        <authorList>
            <person name="Kalkreuter E."/>
            <person name="Kautsar S.A."/>
            <person name="Yang D."/>
            <person name="Bader C.D."/>
            <person name="Teijaro C.N."/>
            <person name="Fluegel L."/>
            <person name="Davis C.M."/>
            <person name="Simpson J.R."/>
            <person name="Lauterbach L."/>
            <person name="Steele A.D."/>
            <person name="Gui C."/>
            <person name="Meng S."/>
            <person name="Li G."/>
            <person name="Viehrig K."/>
            <person name="Ye F."/>
            <person name="Su P."/>
            <person name="Kiefer A.F."/>
            <person name="Nichols A."/>
            <person name="Cepeda A.J."/>
            <person name="Yan W."/>
            <person name="Fan B."/>
            <person name="Jiang Y."/>
            <person name="Adhikari A."/>
            <person name="Zheng C.-J."/>
            <person name="Schuster L."/>
            <person name="Cowan T.M."/>
            <person name="Smanski M.J."/>
            <person name="Chevrette M.G."/>
            <person name="De Carvalho L.P.S."/>
            <person name="Shen B."/>
        </authorList>
    </citation>
    <scope>NUCLEOTIDE SEQUENCE [LARGE SCALE GENOMIC DNA]</scope>
    <source>
        <strain evidence="1 2">NPDC049845</strain>
    </source>
</reference>
<accession>A0ABW7ZDR7</accession>
<gene>
    <name evidence="1" type="ORF">ACIBP4_01610</name>
</gene>
<dbReference type="EMBL" id="JBITLE010000001">
    <property type="protein sequence ID" value="MFI7260992.1"/>
    <property type="molecule type" value="Genomic_DNA"/>
</dbReference>
<sequence>MTEWELQAVFFAAGARWSTHWNLSYDEMARLVRDQIDALGWSTVRDIGARIKAALDGCQWREWEALLPGLNHRGDAMALAAKFERMHRRATRPDAALTAWRQALTNTAPSGVAA</sequence>
<organism evidence="1 2">
    <name type="scientific">Micromonospora maritima</name>
    <dbReference type="NCBI Taxonomy" id="986711"/>
    <lineage>
        <taxon>Bacteria</taxon>
        <taxon>Bacillati</taxon>
        <taxon>Actinomycetota</taxon>
        <taxon>Actinomycetes</taxon>
        <taxon>Micromonosporales</taxon>
        <taxon>Micromonosporaceae</taxon>
        <taxon>Micromonospora</taxon>
    </lineage>
</organism>
<name>A0ABW7ZDR7_9ACTN</name>
<dbReference type="Proteomes" id="UP001612812">
    <property type="component" value="Unassembled WGS sequence"/>
</dbReference>
<comment type="caution">
    <text evidence="1">The sequence shown here is derived from an EMBL/GenBank/DDBJ whole genome shotgun (WGS) entry which is preliminary data.</text>
</comment>
<keyword evidence="2" id="KW-1185">Reference proteome</keyword>
<protein>
    <submittedName>
        <fullName evidence="1">Uncharacterized protein</fullName>
    </submittedName>
</protein>
<proteinExistence type="predicted"/>
<evidence type="ECO:0000313" key="2">
    <source>
        <dbReference type="Proteomes" id="UP001612812"/>
    </source>
</evidence>
<evidence type="ECO:0000313" key="1">
    <source>
        <dbReference type="EMBL" id="MFI7260992.1"/>
    </source>
</evidence>